<evidence type="ECO:0000313" key="2">
    <source>
        <dbReference type="Proteomes" id="UP000034837"/>
    </source>
</evidence>
<gene>
    <name evidence="1" type="ORF">UV20_C0002G0075</name>
</gene>
<dbReference type="EMBL" id="LCDO01000002">
    <property type="protein sequence ID" value="KKS57286.1"/>
    <property type="molecule type" value="Genomic_DNA"/>
</dbReference>
<reference evidence="1 2" key="1">
    <citation type="journal article" date="2015" name="Nature">
        <title>rRNA introns, odd ribosomes, and small enigmatic genomes across a large radiation of phyla.</title>
        <authorList>
            <person name="Brown C.T."/>
            <person name="Hug L.A."/>
            <person name="Thomas B.C."/>
            <person name="Sharon I."/>
            <person name="Castelle C.J."/>
            <person name="Singh A."/>
            <person name="Wilkins M.J."/>
            <person name="Williams K.H."/>
            <person name="Banfield J.F."/>
        </authorList>
    </citation>
    <scope>NUCLEOTIDE SEQUENCE [LARGE SCALE GENOMIC DNA]</scope>
</reference>
<name>A0A0G1CFD3_9BACT</name>
<dbReference type="Proteomes" id="UP000034837">
    <property type="component" value="Unassembled WGS sequence"/>
</dbReference>
<proteinExistence type="predicted"/>
<comment type="caution">
    <text evidence="1">The sequence shown here is derived from an EMBL/GenBank/DDBJ whole genome shotgun (WGS) entry which is preliminary data.</text>
</comment>
<sequence length="56" mass="6148">MVEDLLEVLKEVVESDELFEVLARATKKAYDAMVKAGFTEEQATRIVAGQGVGFKS</sequence>
<organism evidence="1 2">
    <name type="scientific">Candidatus Magasanikbacteria bacterium GW2011_GWA2_42_32</name>
    <dbReference type="NCBI Taxonomy" id="1619039"/>
    <lineage>
        <taxon>Bacteria</taxon>
        <taxon>Candidatus Magasanikiibacteriota</taxon>
    </lineage>
</organism>
<protein>
    <submittedName>
        <fullName evidence="1">Uncharacterized protein</fullName>
    </submittedName>
</protein>
<dbReference type="AlphaFoldDB" id="A0A0G1CFD3"/>
<accession>A0A0G1CFD3</accession>
<evidence type="ECO:0000313" key="1">
    <source>
        <dbReference type="EMBL" id="KKS57286.1"/>
    </source>
</evidence>